<gene>
    <name evidence="1" type="ORF">AM493_02880</name>
</gene>
<dbReference type="EMBL" id="LIYD01000005">
    <property type="protein sequence ID" value="KOS05096.1"/>
    <property type="molecule type" value="Genomic_DNA"/>
</dbReference>
<organism evidence="1 2">
    <name type="scientific">Flavobacterium akiainvivens</name>
    <dbReference type="NCBI Taxonomy" id="1202724"/>
    <lineage>
        <taxon>Bacteria</taxon>
        <taxon>Pseudomonadati</taxon>
        <taxon>Bacteroidota</taxon>
        <taxon>Flavobacteriia</taxon>
        <taxon>Flavobacteriales</taxon>
        <taxon>Flavobacteriaceae</taxon>
        <taxon>Flavobacterium</taxon>
    </lineage>
</organism>
<keyword evidence="2" id="KW-1185">Reference proteome</keyword>
<name>A0A0M9VH35_9FLAO</name>
<dbReference type="OrthoDB" id="1202013at2"/>
<dbReference type="AlphaFoldDB" id="A0A0M9VH35"/>
<sequence length="124" mass="14156">MKRLIYLLPLFVIVTSCYEAERNCADFKTGKFKYELTLNGKTQTTIVERNDSIQVETFEGKTDTASVRWVNDCEFVMQNLHPKSREEKKGISIRILTTKGNTATVEFSLVGEAEKQKVTVTKID</sequence>
<dbReference type="GO" id="GO:0016853">
    <property type="term" value="F:isomerase activity"/>
    <property type="evidence" value="ECO:0007669"/>
    <property type="project" value="UniProtKB-KW"/>
</dbReference>
<dbReference type="RefSeq" id="WP_054406158.1">
    <property type="nucleotide sequence ID" value="NZ_FOYA01000006.1"/>
</dbReference>
<comment type="caution">
    <text evidence="1">The sequence shown here is derived from an EMBL/GenBank/DDBJ whole genome shotgun (WGS) entry which is preliminary data.</text>
</comment>
<reference evidence="1 2" key="1">
    <citation type="submission" date="2015-08" db="EMBL/GenBank/DDBJ databases">
        <title>Whole genome sequence of Flavobacterium akiainvivens IK-1T, from decaying Wikstroemia oahuensis, an endemic Hawaiian shrub.</title>
        <authorList>
            <person name="Wan X."/>
            <person name="Hou S."/>
            <person name="Saito J."/>
            <person name="Donachie S."/>
        </authorList>
    </citation>
    <scope>NUCLEOTIDE SEQUENCE [LARGE SCALE GENOMIC DNA]</scope>
    <source>
        <strain evidence="1 2">IK-1</strain>
    </source>
</reference>
<keyword evidence="1" id="KW-0413">Isomerase</keyword>
<dbReference type="PATRIC" id="fig|1202724.3.peg.591"/>
<protein>
    <submittedName>
        <fullName evidence="1">DNA topoisomerase IV</fullName>
    </submittedName>
</protein>
<accession>A0A0M9VH35</accession>
<evidence type="ECO:0000313" key="1">
    <source>
        <dbReference type="EMBL" id="KOS05096.1"/>
    </source>
</evidence>
<proteinExistence type="predicted"/>
<dbReference type="STRING" id="1202724.AM493_02880"/>
<dbReference type="PROSITE" id="PS51257">
    <property type="entry name" value="PROKAR_LIPOPROTEIN"/>
    <property type="match status" value="1"/>
</dbReference>
<evidence type="ECO:0000313" key="2">
    <source>
        <dbReference type="Proteomes" id="UP000037755"/>
    </source>
</evidence>
<dbReference type="Proteomes" id="UP000037755">
    <property type="component" value="Unassembled WGS sequence"/>
</dbReference>